<proteinExistence type="inferred from homology"/>
<dbReference type="PANTHER" id="PTHR28631:SF1">
    <property type="entry name" value="ACTIN MATURATION PROTEASE"/>
    <property type="match status" value="1"/>
</dbReference>
<evidence type="ECO:0000256" key="6">
    <source>
        <dbReference type="ARBA" id="ARBA00034908"/>
    </source>
</evidence>
<protein>
    <recommendedName>
        <fullName evidence="5">Actin maturation protease</fullName>
    </recommendedName>
    <alternativeName>
        <fullName evidence="6">Actin aminopeptidase ACTMAP</fullName>
    </alternativeName>
</protein>
<keyword evidence="9" id="KW-1185">Reference proteome</keyword>
<dbReference type="EMBL" id="JAPXFL010000013">
    <property type="protein sequence ID" value="KAK9498173.1"/>
    <property type="molecule type" value="Genomic_DNA"/>
</dbReference>
<evidence type="ECO:0000256" key="3">
    <source>
        <dbReference type="ARBA" id="ARBA00022801"/>
    </source>
</evidence>
<reference evidence="8 9" key="1">
    <citation type="submission" date="2022-12" db="EMBL/GenBank/DDBJ databases">
        <title>Chromosome-level genome assembly of true bugs.</title>
        <authorList>
            <person name="Ma L."/>
            <person name="Li H."/>
        </authorList>
    </citation>
    <scope>NUCLEOTIDE SEQUENCE [LARGE SCALE GENOMIC DNA]</scope>
    <source>
        <strain evidence="8">Lab_2022b</strain>
    </source>
</reference>
<evidence type="ECO:0000256" key="2">
    <source>
        <dbReference type="ARBA" id="ARBA00022670"/>
    </source>
</evidence>
<accession>A0AAW1CKF7</accession>
<evidence type="ECO:0000313" key="8">
    <source>
        <dbReference type="EMBL" id="KAK9498173.1"/>
    </source>
</evidence>
<evidence type="ECO:0000256" key="7">
    <source>
        <dbReference type="ARBA" id="ARBA00049041"/>
    </source>
</evidence>
<organism evidence="8 9">
    <name type="scientific">Rhynocoris fuscipes</name>
    <dbReference type="NCBI Taxonomy" id="488301"/>
    <lineage>
        <taxon>Eukaryota</taxon>
        <taxon>Metazoa</taxon>
        <taxon>Ecdysozoa</taxon>
        <taxon>Arthropoda</taxon>
        <taxon>Hexapoda</taxon>
        <taxon>Insecta</taxon>
        <taxon>Pterygota</taxon>
        <taxon>Neoptera</taxon>
        <taxon>Paraneoptera</taxon>
        <taxon>Hemiptera</taxon>
        <taxon>Heteroptera</taxon>
        <taxon>Panheteroptera</taxon>
        <taxon>Cimicomorpha</taxon>
        <taxon>Reduviidae</taxon>
        <taxon>Harpactorinae</taxon>
        <taxon>Harpactorini</taxon>
        <taxon>Rhynocoris</taxon>
    </lineage>
</organism>
<keyword evidence="3" id="KW-0378">Hydrolase</keyword>
<dbReference type="PANTHER" id="PTHR28631">
    <property type="entry name" value="UPF0692 PROTEIN C19ORF54"/>
    <property type="match status" value="1"/>
</dbReference>
<comment type="caution">
    <text evidence="8">The sequence shown here is derived from an EMBL/GenBank/DDBJ whole genome shotgun (WGS) entry which is preliminary data.</text>
</comment>
<keyword evidence="1" id="KW-0031">Aminopeptidase</keyword>
<dbReference type="GO" id="GO:0006508">
    <property type="term" value="P:proteolysis"/>
    <property type="evidence" value="ECO:0007669"/>
    <property type="project" value="UniProtKB-KW"/>
</dbReference>
<gene>
    <name evidence="8" type="ORF">O3M35_004049</name>
</gene>
<dbReference type="AlphaFoldDB" id="A0AAW1CKF7"/>
<dbReference type="InterPro" id="IPR040043">
    <property type="entry name" value="ACTMAP"/>
</dbReference>
<name>A0AAW1CKF7_9HEMI</name>
<comment type="catalytic activity">
    <reaction evidence="7">
        <text>N-terminal N(alpha)-acetyl-L-cysteinyl-L-aspartyl-[protein] + H2O = N-terminal L-aspartyl-[protein] + N-acetyl-L-cysteine</text>
        <dbReference type="Rhea" id="RHEA:74579"/>
        <dbReference type="Rhea" id="RHEA-COMP:12669"/>
        <dbReference type="Rhea" id="RHEA-COMP:18395"/>
        <dbReference type="ChEBI" id="CHEBI:15377"/>
        <dbReference type="ChEBI" id="CHEBI:64720"/>
        <dbReference type="ChEBI" id="CHEBI:78236"/>
        <dbReference type="ChEBI" id="CHEBI:193599"/>
    </reaction>
    <physiologicalReaction direction="left-to-right" evidence="7">
        <dbReference type="Rhea" id="RHEA:74580"/>
    </physiologicalReaction>
</comment>
<evidence type="ECO:0000256" key="4">
    <source>
        <dbReference type="ARBA" id="ARBA00034725"/>
    </source>
</evidence>
<keyword evidence="2" id="KW-0645">Protease</keyword>
<dbReference type="GO" id="GO:0004177">
    <property type="term" value="F:aminopeptidase activity"/>
    <property type="evidence" value="ECO:0007669"/>
    <property type="project" value="UniProtKB-KW"/>
</dbReference>
<dbReference type="Proteomes" id="UP001461498">
    <property type="component" value="Unassembled WGS sequence"/>
</dbReference>
<evidence type="ECO:0000256" key="5">
    <source>
        <dbReference type="ARBA" id="ARBA00034848"/>
    </source>
</evidence>
<comment type="similarity">
    <text evidence="4">Belongs to the ACTMAP family.</text>
</comment>
<evidence type="ECO:0000256" key="1">
    <source>
        <dbReference type="ARBA" id="ARBA00022438"/>
    </source>
</evidence>
<sequence>MDGALILIPYDADRDHSPGLFGGHKAHWGVLCGLILDGTDCVFVARQGKSVHPALWPLDQLNISNLNLIEIDPKRLSLNADYVIYDLAKSLRGMYIVLTPIK</sequence>
<dbReference type="Pfam" id="PF21646">
    <property type="entry name" value="ACTMAP-like_C"/>
    <property type="match status" value="1"/>
</dbReference>
<evidence type="ECO:0000313" key="9">
    <source>
        <dbReference type="Proteomes" id="UP001461498"/>
    </source>
</evidence>